<sequence>MELTTFILPLLCHSLVNADNTAVPSQQIITGDVVAGNYTYFKISKPGAAALVLLSYEGDADLYISTTTPTPTFSLDDHQFQSATCGVDHVELPSTISRPLYVGIYGHPSHELSRYFFAITLFEGDNGDNELVHWADYINLNPAEPNHWNSAYAEDDGKSFFSVLLHIGEIFSAVMLFLIDNFIELSAF</sequence>
<protein>
    <submittedName>
        <fullName evidence="7">Uncharacterized protein</fullName>
    </submittedName>
</protein>
<keyword evidence="5" id="KW-0325">Glycoprotein</keyword>
<keyword evidence="8" id="KW-1185">Reference proteome</keyword>
<dbReference type="AlphaFoldDB" id="A0A077Z631"/>
<gene>
    <name evidence="7" type="ORF">TTRE_0000388401</name>
</gene>
<evidence type="ECO:0000313" key="8">
    <source>
        <dbReference type="Proteomes" id="UP000030665"/>
    </source>
</evidence>
<dbReference type="PANTHER" id="PTHR31703">
    <property type="entry name" value="UPF0669 PROTEIN C6ORF120"/>
    <property type="match status" value="1"/>
</dbReference>
<evidence type="ECO:0000256" key="5">
    <source>
        <dbReference type="ARBA" id="ARBA00023180"/>
    </source>
</evidence>
<dbReference type="STRING" id="36087.A0A077Z631"/>
<evidence type="ECO:0000256" key="1">
    <source>
        <dbReference type="ARBA" id="ARBA00004613"/>
    </source>
</evidence>
<evidence type="ECO:0000313" key="7">
    <source>
        <dbReference type="EMBL" id="CDW55611.1"/>
    </source>
</evidence>
<feature type="chain" id="PRO_5001728531" evidence="6">
    <location>
        <begin position="19"/>
        <end position="188"/>
    </location>
</feature>
<organism evidence="7 8">
    <name type="scientific">Trichuris trichiura</name>
    <name type="common">Whipworm</name>
    <name type="synonym">Trichocephalus trichiurus</name>
    <dbReference type="NCBI Taxonomy" id="36087"/>
    <lineage>
        <taxon>Eukaryota</taxon>
        <taxon>Metazoa</taxon>
        <taxon>Ecdysozoa</taxon>
        <taxon>Nematoda</taxon>
        <taxon>Enoplea</taxon>
        <taxon>Dorylaimia</taxon>
        <taxon>Trichinellida</taxon>
        <taxon>Trichuridae</taxon>
        <taxon>Trichuris</taxon>
    </lineage>
</organism>
<dbReference type="OrthoDB" id="10046613at2759"/>
<dbReference type="Proteomes" id="UP000030665">
    <property type="component" value="Unassembled WGS sequence"/>
</dbReference>
<dbReference type="InterPro" id="IPR031420">
    <property type="entry name" value="UPF0669"/>
</dbReference>
<accession>A0A077Z631</accession>
<reference evidence="7" key="2">
    <citation type="submission" date="2014-03" db="EMBL/GenBank/DDBJ databases">
        <title>The whipworm genome and dual-species transcriptomics of an intimate host-pathogen interaction.</title>
        <authorList>
            <person name="Foth B.J."/>
            <person name="Tsai I.J."/>
            <person name="Reid A.J."/>
            <person name="Bancroft A.J."/>
            <person name="Nichol S."/>
            <person name="Tracey A."/>
            <person name="Holroyd N."/>
            <person name="Cotton J.A."/>
            <person name="Stanley E.J."/>
            <person name="Zarowiecki M."/>
            <person name="Liu J.Z."/>
            <person name="Huckvale T."/>
            <person name="Cooper P.J."/>
            <person name="Grencis R.K."/>
            <person name="Berriman M."/>
        </authorList>
    </citation>
    <scope>NUCLEOTIDE SEQUENCE [LARGE SCALE GENOMIC DNA]</scope>
</reference>
<comment type="similarity">
    <text evidence="2">Belongs to the UPF0669 family.</text>
</comment>
<evidence type="ECO:0000256" key="4">
    <source>
        <dbReference type="ARBA" id="ARBA00022729"/>
    </source>
</evidence>
<keyword evidence="4 6" id="KW-0732">Signal</keyword>
<evidence type="ECO:0000256" key="3">
    <source>
        <dbReference type="ARBA" id="ARBA00022525"/>
    </source>
</evidence>
<dbReference type="EMBL" id="HG805967">
    <property type="protein sequence ID" value="CDW55611.1"/>
    <property type="molecule type" value="Genomic_DNA"/>
</dbReference>
<proteinExistence type="inferred from homology"/>
<keyword evidence="3" id="KW-0964">Secreted</keyword>
<dbReference type="Pfam" id="PF17065">
    <property type="entry name" value="UPF0669"/>
    <property type="match status" value="1"/>
</dbReference>
<evidence type="ECO:0000256" key="6">
    <source>
        <dbReference type="SAM" id="SignalP"/>
    </source>
</evidence>
<reference evidence="7" key="1">
    <citation type="submission" date="2014-01" db="EMBL/GenBank/DDBJ databases">
        <authorList>
            <person name="Aslett M."/>
        </authorList>
    </citation>
    <scope>NUCLEOTIDE SEQUENCE</scope>
</reference>
<evidence type="ECO:0000256" key="2">
    <source>
        <dbReference type="ARBA" id="ARBA00008960"/>
    </source>
</evidence>
<dbReference type="PANTHER" id="PTHR31703:SF2">
    <property type="entry name" value="UPF0669 PROTEIN C6ORF120"/>
    <property type="match status" value="1"/>
</dbReference>
<name>A0A077Z631_TRITR</name>
<feature type="signal peptide" evidence="6">
    <location>
        <begin position="1"/>
        <end position="18"/>
    </location>
</feature>
<dbReference type="GO" id="GO:0005576">
    <property type="term" value="C:extracellular region"/>
    <property type="evidence" value="ECO:0007669"/>
    <property type="project" value="UniProtKB-SubCell"/>
</dbReference>
<comment type="subcellular location">
    <subcellularLocation>
        <location evidence="1">Secreted</location>
    </subcellularLocation>
</comment>